<dbReference type="InterPro" id="IPR018957">
    <property type="entry name" value="Znf_C3HC4_RING-type"/>
</dbReference>
<proteinExistence type="predicted"/>
<dbReference type="PROSITE" id="PS00518">
    <property type="entry name" value="ZF_RING_1"/>
    <property type="match status" value="1"/>
</dbReference>
<evidence type="ECO:0000256" key="7">
    <source>
        <dbReference type="ARBA" id="ARBA00023015"/>
    </source>
</evidence>
<keyword evidence="4" id="KW-0479">Metal-binding</keyword>
<comment type="catalytic activity">
    <reaction evidence="1">
        <text>S-ubiquitinyl-[E2 ubiquitin-conjugating enzyme]-L-cysteine + [acceptor protein]-L-lysine = [E2 ubiquitin-conjugating enzyme]-L-cysteine + N(6)-ubiquitinyl-[acceptor protein]-L-lysine.</text>
        <dbReference type="EC" id="2.3.2.27"/>
    </reaction>
</comment>
<evidence type="ECO:0000256" key="9">
    <source>
        <dbReference type="PROSITE-ProRule" id="PRU00175"/>
    </source>
</evidence>
<accession>A0A8D2LLF5</accession>
<evidence type="ECO:0000313" key="13">
    <source>
        <dbReference type="Proteomes" id="UP000694545"/>
    </source>
</evidence>
<sequence length="87" mass="10029">TSWQEMSRNENASLAMDGPSDSRCPICLERIRNVAFLNPCFHRFCFACILEWSDRKAECPLCNSLGMLYIPCINIFHEISVYKGLNH</sequence>
<evidence type="ECO:0000256" key="2">
    <source>
        <dbReference type="ARBA" id="ARBA00012483"/>
    </source>
</evidence>
<reference evidence="12" key="1">
    <citation type="submission" date="2025-08" db="UniProtKB">
        <authorList>
            <consortium name="Ensembl"/>
        </authorList>
    </citation>
    <scope>IDENTIFICATION</scope>
</reference>
<feature type="domain" description="RING-type" evidence="11">
    <location>
        <begin position="24"/>
        <end position="63"/>
    </location>
</feature>
<name>A0A8D2LLF5_VARKO</name>
<dbReference type="PANTHER" id="PTHR46077">
    <property type="entry name" value="E3 UBIQUITIN-PROTEIN LIGASE TOPORS"/>
    <property type="match status" value="1"/>
</dbReference>
<evidence type="ECO:0000256" key="4">
    <source>
        <dbReference type="ARBA" id="ARBA00022723"/>
    </source>
</evidence>
<organism evidence="12 13">
    <name type="scientific">Varanus komodoensis</name>
    <name type="common">Komodo dragon</name>
    <dbReference type="NCBI Taxonomy" id="61221"/>
    <lineage>
        <taxon>Eukaryota</taxon>
        <taxon>Metazoa</taxon>
        <taxon>Chordata</taxon>
        <taxon>Craniata</taxon>
        <taxon>Vertebrata</taxon>
        <taxon>Euteleostomi</taxon>
        <taxon>Lepidosauria</taxon>
        <taxon>Squamata</taxon>
        <taxon>Bifurcata</taxon>
        <taxon>Unidentata</taxon>
        <taxon>Episquamata</taxon>
        <taxon>Toxicofera</taxon>
        <taxon>Anguimorpha</taxon>
        <taxon>Paleoanguimorpha</taxon>
        <taxon>Varanoidea</taxon>
        <taxon>Varanidae</taxon>
        <taxon>Varanus</taxon>
    </lineage>
</organism>
<keyword evidence="6" id="KW-0862">Zinc</keyword>
<evidence type="ECO:0000313" key="12">
    <source>
        <dbReference type="Ensembl" id="ENSVKKP00000024226.1"/>
    </source>
</evidence>
<dbReference type="GO" id="GO:0000209">
    <property type="term" value="P:protein polyubiquitination"/>
    <property type="evidence" value="ECO:0007669"/>
    <property type="project" value="TreeGrafter"/>
</dbReference>
<dbReference type="EC" id="2.3.2.27" evidence="2"/>
<keyword evidence="7" id="KW-0805">Transcription regulation</keyword>
<evidence type="ECO:0000259" key="11">
    <source>
        <dbReference type="PROSITE" id="PS50089"/>
    </source>
</evidence>
<evidence type="ECO:0000256" key="10">
    <source>
        <dbReference type="SAM" id="MobiDB-lite"/>
    </source>
</evidence>
<feature type="compositionally biased region" description="Polar residues" evidence="10">
    <location>
        <begin position="1"/>
        <end position="12"/>
    </location>
</feature>
<dbReference type="InterPro" id="IPR013083">
    <property type="entry name" value="Znf_RING/FYVE/PHD"/>
</dbReference>
<dbReference type="PANTHER" id="PTHR46077:SF1">
    <property type="entry name" value="TOP1 BINDING ARGININE_SERINE RICH PROTEIN, E3 UBIQUITIN LIGASE"/>
    <property type="match status" value="1"/>
</dbReference>
<dbReference type="InterPro" id="IPR017907">
    <property type="entry name" value="Znf_RING_CS"/>
</dbReference>
<feature type="region of interest" description="Disordered" evidence="10">
    <location>
        <begin position="1"/>
        <end position="21"/>
    </location>
</feature>
<keyword evidence="3" id="KW-0808">Transferase</keyword>
<dbReference type="Gene3D" id="3.30.40.10">
    <property type="entry name" value="Zinc/RING finger domain, C3HC4 (zinc finger)"/>
    <property type="match status" value="1"/>
</dbReference>
<evidence type="ECO:0000256" key="8">
    <source>
        <dbReference type="ARBA" id="ARBA00023163"/>
    </source>
</evidence>
<reference evidence="12" key="2">
    <citation type="submission" date="2025-09" db="UniProtKB">
        <authorList>
            <consortium name="Ensembl"/>
        </authorList>
    </citation>
    <scope>IDENTIFICATION</scope>
</reference>
<dbReference type="OMA" id="INIFHEI"/>
<dbReference type="SUPFAM" id="SSF57850">
    <property type="entry name" value="RING/U-box"/>
    <property type="match status" value="1"/>
</dbReference>
<protein>
    <recommendedName>
        <fullName evidence="2">RING-type E3 ubiquitin transferase</fullName>
        <ecNumber evidence="2">2.3.2.27</ecNumber>
    </recommendedName>
</protein>
<evidence type="ECO:0000256" key="3">
    <source>
        <dbReference type="ARBA" id="ARBA00022679"/>
    </source>
</evidence>
<evidence type="ECO:0000256" key="6">
    <source>
        <dbReference type="ARBA" id="ARBA00022833"/>
    </source>
</evidence>
<dbReference type="PROSITE" id="PS50089">
    <property type="entry name" value="ZF_RING_2"/>
    <property type="match status" value="1"/>
</dbReference>
<keyword evidence="5 9" id="KW-0863">Zinc-finger</keyword>
<dbReference type="GO" id="GO:0008270">
    <property type="term" value="F:zinc ion binding"/>
    <property type="evidence" value="ECO:0007669"/>
    <property type="project" value="UniProtKB-KW"/>
</dbReference>
<keyword evidence="13" id="KW-1185">Reference proteome</keyword>
<dbReference type="Ensembl" id="ENSVKKT00000024817.1">
    <property type="protein sequence ID" value="ENSVKKP00000024226.1"/>
    <property type="gene ID" value="ENSVKKG00000015985.1"/>
</dbReference>
<dbReference type="GO" id="GO:0061630">
    <property type="term" value="F:ubiquitin protein ligase activity"/>
    <property type="evidence" value="ECO:0007669"/>
    <property type="project" value="UniProtKB-EC"/>
</dbReference>
<evidence type="ECO:0000256" key="5">
    <source>
        <dbReference type="ARBA" id="ARBA00022771"/>
    </source>
</evidence>
<dbReference type="AlphaFoldDB" id="A0A8D2LLF5"/>
<dbReference type="Pfam" id="PF00097">
    <property type="entry name" value="zf-C3HC4"/>
    <property type="match status" value="1"/>
</dbReference>
<dbReference type="GO" id="GO:0006513">
    <property type="term" value="P:protein monoubiquitination"/>
    <property type="evidence" value="ECO:0007669"/>
    <property type="project" value="TreeGrafter"/>
</dbReference>
<dbReference type="InterPro" id="IPR001841">
    <property type="entry name" value="Znf_RING"/>
</dbReference>
<evidence type="ECO:0000256" key="1">
    <source>
        <dbReference type="ARBA" id="ARBA00000900"/>
    </source>
</evidence>
<keyword evidence="8" id="KW-0804">Transcription</keyword>
<dbReference type="Proteomes" id="UP000694545">
    <property type="component" value="Unplaced"/>
</dbReference>
<dbReference type="SMART" id="SM00184">
    <property type="entry name" value="RING"/>
    <property type="match status" value="1"/>
</dbReference>